<dbReference type="Proteomes" id="UP001162992">
    <property type="component" value="Chromosome 5"/>
</dbReference>
<reference evidence="2" key="1">
    <citation type="journal article" date="2024" name="Proc. Natl. Acad. Sci. U.S.A.">
        <title>Extraordinary preservation of gene collinearity over three hundred million years revealed in homosporous lycophytes.</title>
        <authorList>
            <person name="Li C."/>
            <person name="Wickell D."/>
            <person name="Kuo L.Y."/>
            <person name="Chen X."/>
            <person name="Nie B."/>
            <person name="Liao X."/>
            <person name="Peng D."/>
            <person name="Ji J."/>
            <person name="Jenkins J."/>
            <person name="Williams M."/>
            <person name="Shu S."/>
            <person name="Plott C."/>
            <person name="Barry K."/>
            <person name="Rajasekar S."/>
            <person name="Grimwood J."/>
            <person name="Han X."/>
            <person name="Sun S."/>
            <person name="Hou Z."/>
            <person name="He W."/>
            <person name="Dai G."/>
            <person name="Sun C."/>
            <person name="Schmutz J."/>
            <person name="Leebens-Mack J.H."/>
            <person name="Li F.W."/>
            <person name="Wang L."/>
        </authorList>
    </citation>
    <scope>NUCLEOTIDE SEQUENCE [LARGE SCALE GENOMIC DNA]</scope>
    <source>
        <strain evidence="2">cv. PW_Plant_1</strain>
    </source>
</reference>
<proteinExistence type="predicted"/>
<protein>
    <submittedName>
        <fullName evidence="1">Uncharacterized protein</fullName>
    </submittedName>
</protein>
<accession>A0ACC2DPP2</accession>
<evidence type="ECO:0000313" key="1">
    <source>
        <dbReference type="EMBL" id="KAJ7556271.1"/>
    </source>
</evidence>
<name>A0ACC2DPP2_DIPCM</name>
<keyword evidence="2" id="KW-1185">Reference proteome</keyword>
<comment type="caution">
    <text evidence="1">The sequence shown here is derived from an EMBL/GenBank/DDBJ whole genome shotgun (WGS) entry which is preliminary data.</text>
</comment>
<sequence>MSGVWVFKNGVARLVANPLLEPIDGMERANIRRKVLVHLPSNEIIASYGDLEPKLLALGWERYPNEESDLIQYHKSSSVDLISLPADFNRFKTIHMYDIVVKNRSVFEVRDLLC</sequence>
<dbReference type="EMBL" id="CM055096">
    <property type="protein sequence ID" value="KAJ7556271.1"/>
    <property type="molecule type" value="Genomic_DNA"/>
</dbReference>
<gene>
    <name evidence="1" type="ORF">O6H91_05G076900</name>
</gene>
<organism evidence="1 2">
    <name type="scientific">Diphasiastrum complanatum</name>
    <name type="common">Issler's clubmoss</name>
    <name type="synonym">Lycopodium complanatum</name>
    <dbReference type="NCBI Taxonomy" id="34168"/>
    <lineage>
        <taxon>Eukaryota</taxon>
        <taxon>Viridiplantae</taxon>
        <taxon>Streptophyta</taxon>
        <taxon>Embryophyta</taxon>
        <taxon>Tracheophyta</taxon>
        <taxon>Lycopodiopsida</taxon>
        <taxon>Lycopodiales</taxon>
        <taxon>Lycopodiaceae</taxon>
        <taxon>Lycopodioideae</taxon>
        <taxon>Diphasiastrum</taxon>
    </lineage>
</organism>
<evidence type="ECO:0000313" key="2">
    <source>
        <dbReference type="Proteomes" id="UP001162992"/>
    </source>
</evidence>